<feature type="region of interest" description="Disordered" evidence="11">
    <location>
        <begin position="615"/>
        <end position="642"/>
    </location>
</feature>
<keyword evidence="8 10" id="KW-0807">Transducer</keyword>
<dbReference type="PANTHER" id="PTHR32089">
    <property type="entry name" value="METHYL-ACCEPTING CHEMOTAXIS PROTEIN MCPB"/>
    <property type="match status" value="1"/>
</dbReference>
<accession>A0ABW5R303</accession>
<evidence type="ECO:0000256" key="5">
    <source>
        <dbReference type="ARBA" id="ARBA00022692"/>
    </source>
</evidence>
<organism evidence="15 16">
    <name type="scientific">Paenibacillus thailandensis</name>
    <dbReference type="NCBI Taxonomy" id="393250"/>
    <lineage>
        <taxon>Bacteria</taxon>
        <taxon>Bacillati</taxon>
        <taxon>Bacillota</taxon>
        <taxon>Bacilli</taxon>
        <taxon>Bacillales</taxon>
        <taxon>Paenibacillaceae</taxon>
        <taxon>Paenibacillus</taxon>
    </lineage>
</organism>
<evidence type="ECO:0000256" key="3">
    <source>
        <dbReference type="ARBA" id="ARBA00022481"/>
    </source>
</evidence>
<evidence type="ECO:0000256" key="2">
    <source>
        <dbReference type="ARBA" id="ARBA00022475"/>
    </source>
</evidence>
<dbReference type="SMART" id="SM00304">
    <property type="entry name" value="HAMP"/>
    <property type="match status" value="1"/>
</dbReference>
<evidence type="ECO:0000256" key="11">
    <source>
        <dbReference type="SAM" id="MobiDB-lite"/>
    </source>
</evidence>
<evidence type="ECO:0000259" key="14">
    <source>
        <dbReference type="PROSITE" id="PS50885"/>
    </source>
</evidence>
<name>A0ABW5R303_9BACL</name>
<dbReference type="InterPro" id="IPR004089">
    <property type="entry name" value="MCPsignal_dom"/>
</dbReference>
<dbReference type="EMBL" id="JBHUMY010000036">
    <property type="protein sequence ID" value="MFD2662962.1"/>
    <property type="molecule type" value="Genomic_DNA"/>
</dbReference>
<proteinExistence type="inferred from homology"/>
<dbReference type="CDD" id="cd11386">
    <property type="entry name" value="MCP_signal"/>
    <property type="match status" value="1"/>
</dbReference>
<evidence type="ECO:0000256" key="12">
    <source>
        <dbReference type="SAM" id="Phobius"/>
    </source>
</evidence>
<evidence type="ECO:0000256" key="1">
    <source>
        <dbReference type="ARBA" id="ARBA00004651"/>
    </source>
</evidence>
<dbReference type="InterPro" id="IPR033479">
    <property type="entry name" value="dCache_1"/>
</dbReference>
<evidence type="ECO:0000256" key="7">
    <source>
        <dbReference type="ARBA" id="ARBA00023136"/>
    </source>
</evidence>
<dbReference type="Pfam" id="PF02743">
    <property type="entry name" value="dCache_1"/>
    <property type="match status" value="1"/>
</dbReference>
<keyword evidence="16" id="KW-1185">Reference proteome</keyword>
<feature type="domain" description="Methyl-accepting transducer" evidence="13">
    <location>
        <begin position="387"/>
        <end position="623"/>
    </location>
</feature>
<keyword evidence="7 12" id="KW-0472">Membrane</keyword>
<dbReference type="SMART" id="SM00283">
    <property type="entry name" value="MA"/>
    <property type="match status" value="1"/>
</dbReference>
<dbReference type="Pfam" id="PF00672">
    <property type="entry name" value="HAMP"/>
    <property type="match status" value="1"/>
</dbReference>
<dbReference type="RefSeq" id="WP_379278109.1">
    <property type="nucleotide sequence ID" value="NZ_JBHUGT010000043.1"/>
</dbReference>
<dbReference type="SUPFAM" id="SSF103190">
    <property type="entry name" value="Sensory domain-like"/>
    <property type="match status" value="1"/>
</dbReference>
<evidence type="ECO:0000313" key="16">
    <source>
        <dbReference type="Proteomes" id="UP001597493"/>
    </source>
</evidence>
<keyword evidence="2" id="KW-1003">Cell membrane</keyword>
<dbReference type="PROSITE" id="PS50885">
    <property type="entry name" value="HAMP"/>
    <property type="match status" value="1"/>
</dbReference>
<dbReference type="Gene3D" id="3.30.450.20">
    <property type="entry name" value="PAS domain"/>
    <property type="match status" value="2"/>
</dbReference>
<dbReference type="Gene3D" id="1.10.287.950">
    <property type="entry name" value="Methyl-accepting chemotaxis protein"/>
    <property type="match status" value="1"/>
</dbReference>
<keyword evidence="3" id="KW-0488">Methylation</keyword>
<keyword evidence="5 12" id="KW-0812">Transmembrane</keyword>
<dbReference type="Gene3D" id="6.10.340.10">
    <property type="match status" value="1"/>
</dbReference>
<dbReference type="PANTHER" id="PTHR32089:SF114">
    <property type="entry name" value="METHYL-ACCEPTING CHEMOTAXIS PROTEIN MCPB"/>
    <property type="match status" value="1"/>
</dbReference>
<evidence type="ECO:0000256" key="8">
    <source>
        <dbReference type="ARBA" id="ARBA00023224"/>
    </source>
</evidence>
<sequence>MINFKSLLNLNIGKKIFIVFLIAILLPTILGSVLSYRTFVNSSREELLEDSKSNVDTLSIIVDRVVKPVMYDTDVLSREFSSMANLRQMEHNAELNLDSNEEVQAALKRFKAVHTDDTEIIGVALDDGLFAMEPQSKLAQDFDARTRVWYTKAMENKGKVVISDPYVSAGSGNVVVSIAKTTLDNKGVAVVNLSLKQYLTDTVNQQRIGDQGFAFILDGTQKVLTHPTIAAGEVYADEKALNQMFASESGIVRTKVDGKDAELIYTTNALTGWKIIGVLYDSEVDALKWPIIKTTALVVVLAILILVAVVVLVNRMFIRPIKQMTAVAKDLAQGNLQEANIQIRTKDELSELASAFTTLIKEFRSLIGNLSGGINDLYHSADVLNSEIDKVSSASVKIYSTNGRVTENSVAQATSTEEISRAVQESAAGISSIAESASEINDISDETYQKAQSGSESVQATVNQMSSIDHALTSYSEVIQSLMDKAMEIEKFAAIINGIATETSLLSLNASIEAARAGEHGKGFAVVANEVKKLSAQSSEASKQITELIKAIGEETTISIESLMKVKNEVKEGIALSDNVDVLFSGIMENMSKLNDEIQNLSAISQEIAAGSEQISSSTESLSHMSNNNAAESRNALESIEQQQQSLKQLQEQVSVVLQTAETTKDSVQKFKL</sequence>
<comment type="subcellular location">
    <subcellularLocation>
        <location evidence="1">Cell membrane</location>
        <topology evidence="1">Multi-pass membrane protein</topology>
    </subcellularLocation>
</comment>
<evidence type="ECO:0000256" key="9">
    <source>
        <dbReference type="ARBA" id="ARBA00029447"/>
    </source>
</evidence>
<comment type="caution">
    <text evidence="15">The sequence shown here is derived from an EMBL/GenBank/DDBJ whole genome shotgun (WGS) entry which is preliminary data.</text>
</comment>
<dbReference type="SUPFAM" id="SSF58104">
    <property type="entry name" value="Methyl-accepting chemotaxis protein (MCP) signaling domain"/>
    <property type="match status" value="1"/>
</dbReference>
<evidence type="ECO:0000256" key="6">
    <source>
        <dbReference type="ARBA" id="ARBA00022989"/>
    </source>
</evidence>
<keyword evidence="6 12" id="KW-1133">Transmembrane helix</keyword>
<dbReference type="PROSITE" id="PS50111">
    <property type="entry name" value="CHEMOTAXIS_TRANSDUC_2"/>
    <property type="match status" value="1"/>
</dbReference>
<feature type="domain" description="HAMP" evidence="14">
    <location>
        <begin position="315"/>
        <end position="368"/>
    </location>
</feature>
<evidence type="ECO:0000259" key="13">
    <source>
        <dbReference type="PROSITE" id="PS50111"/>
    </source>
</evidence>
<dbReference type="InterPro" id="IPR029151">
    <property type="entry name" value="Sensor-like_sf"/>
</dbReference>
<comment type="similarity">
    <text evidence="9">Belongs to the methyl-accepting chemotaxis (MCP) protein family.</text>
</comment>
<feature type="transmembrane region" description="Helical" evidence="12">
    <location>
        <begin position="296"/>
        <end position="314"/>
    </location>
</feature>
<gene>
    <name evidence="15" type="ORF">ACFSW5_22145</name>
</gene>
<evidence type="ECO:0000256" key="4">
    <source>
        <dbReference type="ARBA" id="ARBA00022500"/>
    </source>
</evidence>
<dbReference type="Pfam" id="PF00015">
    <property type="entry name" value="MCPsignal"/>
    <property type="match status" value="1"/>
</dbReference>
<evidence type="ECO:0000256" key="10">
    <source>
        <dbReference type="PROSITE-ProRule" id="PRU00284"/>
    </source>
</evidence>
<keyword evidence="4" id="KW-0145">Chemotaxis</keyword>
<dbReference type="CDD" id="cd12912">
    <property type="entry name" value="PDC2_MCP_like"/>
    <property type="match status" value="1"/>
</dbReference>
<dbReference type="Proteomes" id="UP001597493">
    <property type="component" value="Unassembled WGS sequence"/>
</dbReference>
<dbReference type="CDD" id="cd06225">
    <property type="entry name" value="HAMP"/>
    <property type="match status" value="1"/>
</dbReference>
<protein>
    <submittedName>
        <fullName evidence="15">Methyl-accepting chemotaxis protein</fullName>
    </submittedName>
</protein>
<dbReference type="CDD" id="cd18773">
    <property type="entry name" value="PDC1_HK_sensor"/>
    <property type="match status" value="1"/>
</dbReference>
<dbReference type="InterPro" id="IPR003660">
    <property type="entry name" value="HAMP_dom"/>
</dbReference>
<reference evidence="16" key="1">
    <citation type="journal article" date="2019" name="Int. J. Syst. Evol. Microbiol.">
        <title>The Global Catalogue of Microorganisms (GCM) 10K type strain sequencing project: providing services to taxonomists for standard genome sequencing and annotation.</title>
        <authorList>
            <consortium name="The Broad Institute Genomics Platform"/>
            <consortium name="The Broad Institute Genome Sequencing Center for Infectious Disease"/>
            <person name="Wu L."/>
            <person name="Ma J."/>
        </authorList>
    </citation>
    <scope>NUCLEOTIDE SEQUENCE [LARGE SCALE GENOMIC DNA]</scope>
    <source>
        <strain evidence="16">TISTR 1827</strain>
    </source>
</reference>
<evidence type="ECO:0000313" key="15">
    <source>
        <dbReference type="EMBL" id="MFD2662962.1"/>
    </source>
</evidence>